<evidence type="ECO:0000313" key="4">
    <source>
        <dbReference type="Proteomes" id="UP000515743"/>
    </source>
</evidence>
<keyword evidence="2" id="KW-0472">Membrane</keyword>
<protein>
    <submittedName>
        <fullName evidence="3">Uncharacterized protein</fullName>
    </submittedName>
</protein>
<feature type="region of interest" description="Disordered" evidence="1">
    <location>
        <begin position="1"/>
        <end position="36"/>
    </location>
</feature>
<accession>A0A7G7CNF3</accession>
<keyword evidence="2" id="KW-1133">Transmembrane helix</keyword>
<dbReference type="AlphaFoldDB" id="A0A7G7CNF3"/>
<sequence length="168" mass="18724">MNGSEQWGQPDTEFPENSSPAEGQWGQPDAAVSGDAHRNQSASFVLQPKHLAIASGALLAVIVLVAGALFIGRAANQPPSHCQPKALEKNHGDFLDIDKVHFCEDQWMVSDVEIEGKIEPLPYFWNGEGWEIYERAIESGFFVDYCYEEEKMREDKVPSKVIEVVKTC</sequence>
<evidence type="ECO:0000256" key="1">
    <source>
        <dbReference type="SAM" id="MobiDB-lite"/>
    </source>
</evidence>
<keyword evidence="2" id="KW-0812">Transmembrane</keyword>
<dbReference type="KEGG" id="cik:H0194_08610"/>
<proteinExistence type="predicted"/>
<evidence type="ECO:0000313" key="3">
    <source>
        <dbReference type="EMBL" id="QNE89119.1"/>
    </source>
</evidence>
<reference evidence="3 4" key="1">
    <citation type="submission" date="2020-07" db="EMBL/GenBank/DDBJ databases">
        <title>Complete genome and description of Corynebacterium incognita strain Marseille-Q3630 sp. nov.</title>
        <authorList>
            <person name="Boxberger M."/>
        </authorList>
    </citation>
    <scope>NUCLEOTIDE SEQUENCE [LARGE SCALE GENOMIC DNA]</scope>
    <source>
        <strain evidence="3 4">Marseille-Q3630</strain>
    </source>
</reference>
<name>A0A7G7CNF3_9CORY</name>
<organism evidence="3 4">
    <name type="scientific">Corynebacterium incognita</name>
    <dbReference type="NCBI Taxonomy" id="2754725"/>
    <lineage>
        <taxon>Bacteria</taxon>
        <taxon>Bacillati</taxon>
        <taxon>Actinomycetota</taxon>
        <taxon>Actinomycetes</taxon>
        <taxon>Mycobacteriales</taxon>
        <taxon>Corynebacteriaceae</taxon>
        <taxon>Corynebacterium</taxon>
    </lineage>
</organism>
<evidence type="ECO:0000256" key="2">
    <source>
        <dbReference type="SAM" id="Phobius"/>
    </source>
</evidence>
<feature type="compositionally biased region" description="Polar residues" evidence="1">
    <location>
        <begin position="1"/>
        <end position="21"/>
    </location>
</feature>
<gene>
    <name evidence="3" type="ORF">H0194_08610</name>
</gene>
<dbReference type="Proteomes" id="UP000515743">
    <property type="component" value="Chromosome"/>
</dbReference>
<feature type="transmembrane region" description="Helical" evidence="2">
    <location>
        <begin position="51"/>
        <end position="71"/>
    </location>
</feature>
<dbReference type="EMBL" id="CP059404">
    <property type="protein sequence ID" value="QNE89119.1"/>
    <property type="molecule type" value="Genomic_DNA"/>
</dbReference>
<keyword evidence="4" id="KW-1185">Reference proteome</keyword>
<dbReference type="RefSeq" id="WP_185175497.1">
    <property type="nucleotide sequence ID" value="NZ_CP059404.1"/>
</dbReference>